<feature type="domain" description="Rab3GAP regulatory subunit C-terminal" evidence="7">
    <location>
        <begin position="759"/>
        <end position="856"/>
    </location>
</feature>
<dbReference type="PANTHER" id="PTHR12472">
    <property type="entry name" value="RAB3-GAP REGULATORY DOMAIN"/>
    <property type="match status" value="1"/>
</dbReference>
<evidence type="ECO:0000256" key="5">
    <source>
        <dbReference type="SAM" id="MobiDB-lite"/>
    </source>
</evidence>
<protein>
    <recommendedName>
        <fullName evidence="10">Rab3 GTPase-activating protein non-catalytic subunit</fullName>
    </recommendedName>
</protein>
<evidence type="ECO:0000256" key="3">
    <source>
        <dbReference type="ARBA" id="ARBA00022468"/>
    </source>
</evidence>
<evidence type="ECO:0000313" key="9">
    <source>
        <dbReference type="Proteomes" id="UP001642540"/>
    </source>
</evidence>
<evidence type="ECO:0000256" key="2">
    <source>
        <dbReference type="ARBA" id="ARBA00008153"/>
    </source>
</evidence>
<feature type="domain" description="Rab3GAP regulatory subunit C-terminal" evidence="7">
    <location>
        <begin position="1293"/>
        <end position="1370"/>
    </location>
</feature>
<keyword evidence="9" id="KW-1185">Reference proteome</keyword>
<feature type="region of interest" description="Disordered" evidence="5">
    <location>
        <begin position="361"/>
        <end position="388"/>
    </location>
</feature>
<evidence type="ECO:0000259" key="7">
    <source>
        <dbReference type="Pfam" id="PF14656"/>
    </source>
</evidence>
<dbReference type="Pfam" id="PF14655">
    <property type="entry name" value="RAB3GAP2_N"/>
    <property type="match status" value="1"/>
</dbReference>
<keyword evidence="3" id="KW-0343">GTPase activation</keyword>
<keyword evidence="4" id="KW-0963">Cytoplasm</keyword>
<feature type="domain" description="Rab3GAP regulatory subunit C-terminal" evidence="7">
    <location>
        <begin position="888"/>
        <end position="1282"/>
    </location>
</feature>
<reference evidence="8 9" key="1">
    <citation type="submission" date="2024-08" db="EMBL/GenBank/DDBJ databases">
        <authorList>
            <person name="Cucini C."/>
            <person name="Frati F."/>
        </authorList>
    </citation>
    <scope>NUCLEOTIDE SEQUENCE [LARGE SCALE GENOMIC DNA]</scope>
</reference>
<feature type="domain" description="Rab3-GAP regulatory subunit N-terminal" evidence="6">
    <location>
        <begin position="72"/>
        <end position="482"/>
    </location>
</feature>
<proteinExistence type="inferred from homology"/>
<evidence type="ECO:0008006" key="10">
    <source>
        <dbReference type="Google" id="ProtNLM"/>
    </source>
</evidence>
<gene>
    <name evidence="8" type="ORF">ODALV1_LOCUS15198</name>
</gene>
<comment type="subcellular location">
    <subcellularLocation>
        <location evidence="1">Cytoplasm</location>
    </subcellularLocation>
</comment>
<organism evidence="8 9">
    <name type="scientific">Orchesella dallaii</name>
    <dbReference type="NCBI Taxonomy" id="48710"/>
    <lineage>
        <taxon>Eukaryota</taxon>
        <taxon>Metazoa</taxon>
        <taxon>Ecdysozoa</taxon>
        <taxon>Arthropoda</taxon>
        <taxon>Hexapoda</taxon>
        <taxon>Collembola</taxon>
        <taxon>Entomobryomorpha</taxon>
        <taxon>Entomobryoidea</taxon>
        <taxon>Orchesellidae</taxon>
        <taxon>Orchesellinae</taxon>
        <taxon>Orchesella</taxon>
    </lineage>
</organism>
<dbReference type="InterPro" id="IPR026059">
    <property type="entry name" value="Rab3GAP2"/>
</dbReference>
<evidence type="ECO:0000259" key="6">
    <source>
        <dbReference type="Pfam" id="PF14655"/>
    </source>
</evidence>
<dbReference type="Proteomes" id="UP001642540">
    <property type="component" value="Unassembled WGS sequence"/>
</dbReference>
<evidence type="ECO:0000313" key="8">
    <source>
        <dbReference type="EMBL" id="CAL8111612.1"/>
    </source>
</evidence>
<comment type="caution">
    <text evidence="8">The sequence shown here is derived from an EMBL/GenBank/DDBJ whole genome shotgun (WGS) entry which is preliminary data.</text>
</comment>
<feature type="compositionally biased region" description="Polar residues" evidence="5">
    <location>
        <begin position="878"/>
        <end position="893"/>
    </location>
</feature>
<name>A0ABP1QYF4_9HEXA</name>
<dbReference type="EMBL" id="CAXLJM020000046">
    <property type="protein sequence ID" value="CAL8111612.1"/>
    <property type="molecule type" value="Genomic_DNA"/>
</dbReference>
<feature type="compositionally biased region" description="Low complexity" evidence="5">
    <location>
        <begin position="867"/>
        <end position="877"/>
    </location>
</feature>
<feature type="region of interest" description="Disordered" evidence="5">
    <location>
        <begin position="24"/>
        <end position="68"/>
    </location>
</feature>
<dbReference type="InterPro" id="IPR029257">
    <property type="entry name" value="RAB3GAP2_C"/>
</dbReference>
<dbReference type="PANTHER" id="PTHR12472:SF0">
    <property type="entry name" value="RAB3 GTPASE-ACTIVATING PROTEIN NON-CATALYTIC SUBUNIT"/>
    <property type="match status" value="1"/>
</dbReference>
<feature type="compositionally biased region" description="Basic and acidic residues" evidence="5">
    <location>
        <begin position="857"/>
        <end position="866"/>
    </location>
</feature>
<comment type="similarity">
    <text evidence="2">Belongs to the Rab3-GAP regulatory subunit family.</text>
</comment>
<feature type="compositionally biased region" description="Polar residues" evidence="5">
    <location>
        <begin position="54"/>
        <end position="68"/>
    </location>
</feature>
<sequence>MSGQLEIHGRIENWQRIKALLFSGESSSDKDSDREDEGDWDSDWNWKDEDDSSKAVQESSKAQKSGSSNDDWIRNCVMTSSPMAELFVLAKGRRAVFFSSEWDTKNNEMRYTKSYEGIVSQEDEEITCAICIPLVSKKKTSPGGPDWTCVILGFNNGEVRMYTENGSLLINQMFHNQPVRAIKCRSYQPAPTAMKHDQLEEIFVLYQTVLVTMDGFGLFQTLRGCRNHIARLQANAAEQVVDPPPLSYKKWEYEECKVADCDSIGLETPCTFDHMLTASVIGGQSAKCSKSPITSNVFIACGERPYAAFLYAQEGTSEPLISEIAFAVASRLKNSFLNMAGGMLGFGSTPAKPTAQIAKPKPKIEPATQMQSRFGLPDKQRKGRSVTSSPCRKLSAITDSLGRVIVIDNDLGIAVRIFKGYREAQCAWLEVSDDMNSRTRALGKKALFLVIYAPRRGFLEVFSMQQGPKVAGFPVSKNGRLLSTTYGMMGLNNIPIKGGNKPTLPCVFIDHDAQIHSFNIPFHLALCDNGNSKVKDMHLLKSLQRLLREEDYDSKNVMELLSEVKTQPMINQGFKLLVQKCKKLDVLTVVVDEYLKKYCDDGDRDLNLVFRIQTLIDLYTFLVKSMDRPPCYDAGTSSADNDQTVLKCMHATNKEMKSLQEMADRADADKKLTQKTVSFKEPETTLSINEFFSCLLLEFEPIKTRVSSSSGAANTVKLNRNNEHIANLGKLLFCGCLNNNSDLKEWKSRVKNADLIPSELLSLCLNFWCENALASTSYVNVMESMYHVVRALSELQGKEIVFSNHSLVSTWWEGIRKKIAECSQIFHVYSFSMVCRAVAVDIQQEVELEKVKNGRTEKNKISKQTEAEGTAEGTNGEPDNNQDQTPSSSSMDVTASDGDDEEWENVSLELIRWNILVKQIEDLSLLTMVISRRPKLEKAVLPVLFVEVQNLSVSDLLDKGKGCIAELVGKWLTSIGIDPALLVDESEIIREEYVPSPEIGDKKVKKGKTGLVEKNPVQNDLEEEEAVEALHADKEISSVLDLLKVLKENFSLSLSSSIILSNYCWEYCLEWNKDPDQTEYFSSAVSCSSVIPCPFTKHGMMYMMWGTFIKKRLAAITSSGRIVKEKLVEKVSGFSSVELKEKFLKASVNFLEDYMSTTVFCEGLGPPPTTPSRKTHWATDASSASLTDLALMQPHSNYEMILLHYQLALAAHFIHAFNIKKSSMKPMNLFDTKARMMFFSVMSSPAPYSNVEVDLALKVLREEFLCVVISSAIHAIPEEIGDSDDSEDNGMTIGSVSARDLLGSRLLVIAGMRVNYFIQTNRDNVTEIISSLSTNLTNWLNNLNYSQLRCLRFSKLSVTELAQQIVQLIPESSYDYKLAEELLRSSNFL</sequence>
<dbReference type="Pfam" id="PF14656">
    <property type="entry name" value="RAB3GAP2_C"/>
    <property type="match status" value="3"/>
</dbReference>
<evidence type="ECO:0000256" key="4">
    <source>
        <dbReference type="ARBA" id="ARBA00022490"/>
    </source>
</evidence>
<dbReference type="InterPro" id="IPR032839">
    <property type="entry name" value="RAB3GAP_N"/>
</dbReference>
<evidence type="ECO:0000256" key="1">
    <source>
        <dbReference type="ARBA" id="ARBA00004496"/>
    </source>
</evidence>
<accession>A0ABP1QYF4</accession>
<feature type="region of interest" description="Disordered" evidence="5">
    <location>
        <begin position="857"/>
        <end position="900"/>
    </location>
</feature>